<dbReference type="EMBL" id="HE797155">
    <property type="protein sequence ID" value="CCM04398.1"/>
    <property type="molecule type" value="Genomic_DNA"/>
</dbReference>
<dbReference type="HOGENOM" id="CLU_188545_0_1_1"/>
<name>J4GBY0_9APHY</name>
<dbReference type="OrthoDB" id="2749813at2759"/>
<organism evidence="1 2">
    <name type="scientific">Fibroporia radiculosa</name>
    <dbReference type="NCBI Taxonomy" id="599839"/>
    <lineage>
        <taxon>Eukaryota</taxon>
        <taxon>Fungi</taxon>
        <taxon>Dikarya</taxon>
        <taxon>Basidiomycota</taxon>
        <taxon>Agaricomycotina</taxon>
        <taxon>Agaricomycetes</taxon>
        <taxon>Polyporales</taxon>
        <taxon>Fibroporiaceae</taxon>
        <taxon>Fibroporia</taxon>
    </lineage>
</organism>
<keyword evidence="2" id="KW-1185">Reference proteome</keyword>
<reference evidence="1 2" key="1">
    <citation type="journal article" date="2012" name="Appl. Environ. Microbiol.">
        <title>Short-read sequencing for genomic analysis of the brown rot fungus Fibroporia radiculosa.</title>
        <authorList>
            <person name="Tang J.D."/>
            <person name="Perkins A.D."/>
            <person name="Sonstegard T.S."/>
            <person name="Schroeder S.G."/>
            <person name="Burgess S.C."/>
            <person name="Diehl S.V."/>
        </authorList>
    </citation>
    <scope>NUCLEOTIDE SEQUENCE [LARGE SCALE GENOMIC DNA]</scope>
    <source>
        <strain evidence="1 2">TFFH 294</strain>
    </source>
</reference>
<dbReference type="InParanoid" id="J4GBY0"/>
<evidence type="ECO:0000313" key="1">
    <source>
        <dbReference type="EMBL" id="CCM04398.1"/>
    </source>
</evidence>
<dbReference type="RefSeq" id="XP_012183681.1">
    <property type="nucleotide sequence ID" value="XM_012328291.1"/>
</dbReference>
<proteinExistence type="predicted"/>
<sequence length="51" mass="5412">MYVAGVQMKKEEGQASIYKEGRGLSGLKSNDSDARLGSAAVRATVQGDRKP</sequence>
<gene>
    <name evidence="1" type="ORF">FIBRA_06574</name>
</gene>
<dbReference type="GeneID" id="24099309"/>
<accession>J4GBY0</accession>
<dbReference type="Proteomes" id="UP000006352">
    <property type="component" value="Unassembled WGS sequence"/>
</dbReference>
<dbReference type="AlphaFoldDB" id="J4GBY0"/>
<protein>
    <submittedName>
        <fullName evidence="1">Uncharacterized protein</fullName>
    </submittedName>
</protein>
<evidence type="ECO:0000313" key="2">
    <source>
        <dbReference type="Proteomes" id="UP000006352"/>
    </source>
</evidence>